<feature type="domain" description="Methyltransferase" evidence="3">
    <location>
        <begin position="46"/>
        <end position="133"/>
    </location>
</feature>
<reference evidence="4 5" key="1">
    <citation type="journal article" date="2013" name="Genome Announc.">
        <title>Draft Genome Sequence of 'Candidatus Halobonum tyrrellensis' Strain G22, Isolated from the Hypersaline Waters of Lake Tyrrell, Australia.</title>
        <authorList>
            <person name="Ugalde J.A."/>
            <person name="Narasingarao P."/>
            <person name="Kuo S."/>
            <person name="Podell S."/>
            <person name="Allen E.E."/>
        </authorList>
    </citation>
    <scope>NUCLEOTIDE SEQUENCE [LARGE SCALE GENOMIC DNA]</scope>
    <source>
        <strain evidence="4 5">G22</strain>
    </source>
</reference>
<comment type="caution">
    <text evidence="4">The sequence shown here is derived from an EMBL/GenBank/DDBJ whole genome shotgun (WGS) entry which is preliminary data.</text>
</comment>
<name>V4HFC4_9EURY</name>
<evidence type="ECO:0000259" key="3">
    <source>
        <dbReference type="Pfam" id="PF13649"/>
    </source>
</evidence>
<dbReference type="InterPro" id="IPR041698">
    <property type="entry name" value="Methyltransf_25"/>
</dbReference>
<sequence>MKKTIDEHAERFSEIADSYDDDKTPEYEACASLVIERAAPSATDTVLDVGCGTGAIALALAAEAERVVGRDISDGMLDRAREKADERGLENVEFGYGEFRDPDYDGVANVVVSNFALHHLGEAEKREAIETMAGLDGGGSDARFTAPGPRRIVLGDVMFFGSPDPDEPFYGPGVDDPSTVGSLVEMFTSVGYAVTHVDRVHDQVGVITAERLPDDGRAE</sequence>
<dbReference type="PATRIC" id="fig|1324957.4.peg.831"/>
<dbReference type="eggNOG" id="arCOG01780">
    <property type="taxonomic scope" value="Archaea"/>
</dbReference>
<evidence type="ECO:0000256" key="1">
    <source>
        <dbReference type="ARBA" id="ARBA00022603"/>
    </source>
</evidence>
<protein>
    <submittedName>
        <fullName evidence="4">Protein-L-isoaspartate O-methyltransferase</fullName>
    </submittedName>
</protein>
<keyword evidence="2 4" id="KW-0808">Transferase</keyword>
<gene>
    <name evidence="4" type="ORF">K933_04091</name>
</gene>
<dbReference type="PANTHER" id="PTHR43861">
    <property type="entry name" value="TRANS-ACONITATE 2-METHYLTRANSFERASE-RELATED"/>
    <property type="match status" value="1"/>
</dbReference>
<dbReference type="RefSeq" id="WP_023393408.1">
    <property type="nucleotide sequence ID" value="NZ_ASGZ01000012.1"/>
</dbReference>
<evidence type="ECO:0000313" key="5">
    <source>
        <dbReference type="Proteomes" id="UP000017840"/>
    </source>
</evidence>
<dbReference type="OrthoDB" id="4668at2157"/>
<dbReference type="PANTHER" id="PTHR43861:SF1">
    <property type="entry name" value="TRANS-ACONITATE 2-METHYLTRANSFERASE"/>
    <property type="match status" value="1"/>
</dbReference>
<dbReference type="Gene3D" id="3.40.50.150">
    <property type="entry name" value="Vaccinia Virus protein VP39"/>
    <property type="match status" value="1"/>
</dbReference>
<dbReference type="Pfam" id="PF13649">
    <property type="entry name" value="Methyltransf_25"/>
    <property type="match status" value="1"/>
</dbReference>
<dbReference type="Proteomes" id="UP000017840">
    <property type="component" value="Unassembled WGS sequence"/>
</dbReference>
<keyword evidence="5" id="KW-1185">Reference proteome</keyword>
<evidence type="ECO:0000256" key="2">
    <source>
        <dbReference type="ARBA" id="ARBA00022679"/>
    </source>
</evidence>
<dbReference type="EMBL" id="ASGZ01000012">
    <property type="protein sequence ID" value="ESP89380.1"/>
    <property type="molecule type" value="Genomic_DNA"/>
</dbReference>
<proteinExistence type="predicted"/>
<dbReference type="GO" id="GO:0008168">
    <property type="term" value="F:methyltransferase activity"/>
    <property type="evidence" value="ECO:0007669"/>
    <property type="project" value="UniProtKB-KW"/>
</dbReference>
<dbReference type="GO" id="GO:0032259">
    <property type="term" value="P:methylation"/>
    <property type="evidence" value="ECO:0007669"/>
    <property type="project" value="UniProtKB-KW"/>
</dbReference>
<organism evidence="4 5">
    <name type="scientific">Candidatus Halobonum tyrrellensis G22</name>
    <dbReference type="NCBI Taxonomy" id="1324957"/>
    <lineage>
        <taxon>Archaea</taxon>
        <taxon>Methanobacteriati</taxon>
        <taxon>Methanobacteriota</taxon>
        <taxon>Stenosarchaea group</taxon>
        <taxon>Halobacteria</taxon>
        <taxon>Halobacteriales</taxon>
        <taxon>Haloferacaceae</taxon>
        <taxon>Candidatus Halobonum</taxon>
    </lineage>
</organism>
<dbReference type="SUPFAM" id="SSF53335">
    <property type="entry name" value="S-adenosyl-L-methionine-dependent methyltransferases"/>
    <property type="match status" value="1"/>
</dbReference>
<dbReference type="CDD" id="cd02440">
    <property type="entry name" value="AdoMet_MTases"/>
    <property type="match status" value="1"/>
</dbReference>
<dbReference type="AlphaFoldDB" id="V4HFC4"/>
<dbReference type="STRING" id="1324957.K933_04091"/>
<evidence type="ECO:0000313" key="4">
    <source>
        <dbReference type="EMBL" id="ESP89380.1"/>
    </source>
</evidence>
<keyword evidence="1 4" id="KW-0489">Methyltransferase</keyword>
<accession>V4HFC4</accession>
<dbReference type="InterPro" id="IPR029063">
    <property type="entry name" value="SAM-dependent_MTases_sf"/>
</dbReference>